<organism evidence="2 3">
    <name type="scientific">Ajellomyces capsulatus (strain H143)</name>
    <name type="common">Darling's disease fungus</name>
    <name type="synonym">Histoplasma capsulatum</name>
    <dbReference type="NCBI Taxonomy" id="544712"/>
    <lineage>
        <taxon>Eukaryota</taxon>
        <taxon>Fungi</taxon>
        <taxon>Dikarya</taxon>
        <taxon>Ascomycota</taxon>
        <taxon>Pezizomycotina</taxon>
        <taxon>Eurotiomycetes</taxon>
        <taxon>Eurotiomycetidae</taxon>
        <taxon>Onygenales</taxon>
        <taxon>Ajellomycetaceae</taxon>
        <taxon>Histoplasma</taxon>
    </lineage>
</organism>
<evidence type="ECO:0000313" key="3">
    <source>
        <dbReference type="Proteomes" id="UP000002624"/>
    </source>
</evidence>
<dbReference type="STRING" id="544712.C6H6P6"/>
<dbReference type="EMBL" id="GG692420">
    <property type="protein sequence ID" value="EER44067.1"/>
    <property type="molecule type" value="Genomic_DNA"/>
</dbReference>
<dbReference type="AlphaFoldDB" id="C6H6P6"/>
<evidence type="ECO:0000313" key="2">
    <source>
        <dbReference type="EMBL" id="EER44067.1"/>
    </source>
</evidence>
<gene>
    <name evidence="2" type="ORF">HCDG_02097</name>
</gene>
<proteinExistence type="predicted"/>
<dbReference type="Proteomes" id="UP000002624">
    <property type="component" value="Unassembled WGS sequence"/>
</dbReference>
<dbReference type="VEuPathDB" id="FungiDB:HCDG_02097"/>
<dbReference type="HOGENOM" id="CLU_605433_0_0_1"/>
<reference evidence="3" key="1">
    <citation type="submission" date="2009-05" db="EMBL/GenBank/DDBJ databases">
        <title>The genome sequence of Ajellomyces capsulatus strain H143.</title>
        <authorList>
            <person name="Champion M."/>
            <person name="Cuomo C.A."/>
            <person name="Ma L.-J."/>
            <person name="Henn M.R."/>
            <person name="Sil A."/>
            <person name="Goldman B."/>
            <person name="Young S.K."/>
            <person name="Kodira C.D."/>
            <person name="Zeng Q."/>
            <person name="Koehrsen M."/>
            <person name="Alvarado L."/>
            <person name="Berlin A.M."/>
            <person name="Borenstein D."/>
            <person name="Chen Z."/>
            <person name="Engels R."/>
            <person name="Freedman E."/>
            <person name="Gellesch M."/>
            <person name="Goldberg J."/>
            <person name="Griggs A."/>
            <person name="Gujja S."/>
            <person name="Heiman D.I."/>
            <person name="Hepburn T.A."/>
            <person name="Howarth C."/>
            <person name="Jen D."/>
            <person name="Larson L."/>
            <person name="Lewis B."/>
            <person name="Mehta T."/>
            <person name="Park D."/>
            <person name="Pearson M."/>
            <person name="Roberts A."/>
            <person name="Saif S."/>
            <person name="Shea T.D."/>
            <person name="Shenoy N."/>
            <person name="Sisk P."/>
            <person name="Stolte C."/>
            <person name="Sykes S."/>
            <person name="Walk T."/>
            <person name="White J."/>
            <person name="Yandava C."/>
            <person name="Klein B."/>
            <person name="McEwen J.G."/>
            <person name="Puccia R."/>
            <person name="Goldman G.H."/>
            <person name="Felipe M.S."/>
            <person name="Nino-Vega G."/>
            <person name="San-Blas G."/>
            <person name="Taylor J.W."/>
            <person name="Mendoza L."/>
            <person name="Galagan J.E."/>
            <person name="Nusbaum C."/>
            <person name="Birren B.W."/>
        </authorList>
    </citation>
    <scope>NUCLEOTIDE SEQUENCE [LARGE SCALE GENOMIC DNA]</scope>
    <source>
        <strain evidence="3">H143</strain>
    </source>
</reference>
<accession>C6H6P6</accession>
<dbReference type="OrthoDB" id="5308969at2759"/>
<feature type="compositionally biased region" description="Basic and acidic residues" evidence="1">
    <location>
        <begin position="126"/>
        <end position="135"/>
    </location>
</feature>
<evidence type="ECO:0000256" key="1">
    <source>
        <dbReference type="SAM" id="MobiDB-lite"/>
    </source>
</evidence>
<sequence length="371" mass="42571">MDIEHLIALLTEVDPQNELPRRANTPLEDTFHERLRIVLDAIASVLVSKPRGEVIAVGMRSQQNGLGKKIILTLASNTGIPKKTYQHARNLINDLKKLGADFADYRKSAEQEIHTSQIKPQQSEPGRVDSPEIDERNLPPHLRQKIYLFRRRVLLFALPKIHQRLHKGYKPTKSSRGLTFVRIAEELDINSNGSVNILKECSMIINWMLHHLPNNSRLFPIEKEDYVVEGLNSIAGMVDELFETKTWLADIPKTSSKIDALPYIGVSKLSCVACWEFFNALHKVDCMFYVRGSHSKAYFPWKFPDVEMNTAKLLESEKEKILKSFYSDLAATYTQRFKAKERLRRMSESSTGSTKPIPRDRWPAEKFPWGS</sequence>
<feature type="compositionally biased region" description="Polar residues" evidence="1">
    <location>
        <begin position="114"/>
        <end position="124"/>
    </location>
</feature>
<dbReference type="InterPro" id="IPR027796">
    <property type="entry name" value="OTT_1508_deam-like"/>
</dbReference>
<feature type="region of interest" description="Disordered" evidence="1">
    <location>
        <begin position="111"/>
        <end position="135"/>
    </location>
</feature>
<protein>
    <submittedName>
        <fullName evidence="2">Uncharacterized protein</fullName>
    </submittedName>
</protein>
<dbReference type="OMA" id="ECSMIIN"/>
<feature type="region of interest" description="Disordered" evidence="1">
    <location>
        <begin position="341"/>
        <end position="371"/>
    </location>
</feature>
<name>C6H6P6_AJECH</name>
<dbReference type="Pfam" id="PF14441">
    <property type="entry name" value="OTT_1508_deam"/>
    <property type="match status" value="1"/>
</dbReference>